<feature type="compositionally biased region" description="Basic and acidic residues" evidence="2">
    <location>
        <begin position="131"/>
        <end position="190"/>
    </location>
</feature>
<dbReference type="STRING" id="6290.A0A158QRD1"/>
<dbReference type="GO" id="GO:0043139">
    <property type="term" value="F:5'-3' DNA helicase activity"/>
    <property type="evidence" value="ECO:0007669"/>
    <property type="project" value="UniProtKB-EC"/>
</dbReference>
<keyword evidence="1" id="KW-0067">ATP-binding</keyword>
<evidence type="ECO:0000313" key="6">
    <source>
        <dbReference type="EMBL" id="VDO63765.1"/>
    </source>
</evidence>
<dbReference type="GO" id="GO:0006281">
    <property type="term" value="P:DNA repair"/>
    <property type="evidence" value="ECO:0007669"/>
    <property type="project" value="UniProtKB-KW"/>
</dbReference>
<dbReference type="Gene3D" id="3.40.50.300">
    <property type="entry name" value="P-loop containing nucleotide triphosphate hydrolases"/>
    <property type="match status" value="2"/>
</dbReference>
<evidence type="ECO:0000313" key="8">
    <source>
        <dbReference type="WBParaSite" id="HPLM_0001718201-mRNA-1"/>
    </source>
</evidence>
<dbReference type="InterPro" id="IPR025476">
    <property type="entry name" value="Helitron_helicase-like"/>
</dbReference>
<feature type="compositionally biased region" description="Basic and acidic residues" evidence="2">
    <location>
        <begin position="66"/>
        <end position="75"/>
    </location>
</feature>
<keyword evidence="1" id="KW-0233">DNA recombination</keyword>
<evidence type="ECO:0000256" key="2">
    <source>
        <dbReference type="SAM" id="MobiDB-lite"/>
    </source>
</evidence>
<dbReference type="Proteomes" id="UP000268014">
    <property type="component" value="Unassembled WGS sequence"/>
</dbReference>
<organism evidence="8">
    <name type="scientific">Haemonchus placei</name>
    <name type="common">Barber's pole worm</name>
    <dbReference type="NCBI Taxonomy" id="6290"/>
    <lineage>
        <taxon>Eukaryota</taxon>
        <taxon>Metazoa</taxon>
        <taxon>Ecdysozoa</taxon>
        <taxon>Nematoda</taxon>
        <taxon>Chromadorea</taxon>
        <taxon>Rhabditida</taxon>
        <taxon>Rhabditina</taxon>
        <taxon>Rhabditomorpha</taxon>
        <taxon>Strongyloidea</taxon>
        <taxon>Trichostrongylidae</taxon>
        <taxon>Haemonchus</taxon>
    </lineage>
</organism>
<feature type="compositionally biased region" description="Basic and acidic residues" evidence="2">
    <location>
        <begin position="258"/>
        <end position="268"/>
    </location>
</feature>
<dbReference type="InterPro" id="IPR027417">
    <property type="entry name" value="P-loop_NTPase"/>
</dbReference>
<dbReference type="Pfam" id="PF14214">
    <property type="entry name" value="Helitron_like_N"/>
    <property type="match status" value="1"/>
</dbReference>
<dbReference type="FunFam" id="3.40.50.300:FF:002884">
    <property type="entry name" value="ATP-dependent DNA helicase"/>
    <property type="match status" value="1"/>
</dbReference>
<dbReference type="GO" id="GO:0005524">
    <property type="term" value="F:ATP binding"/>
    <property type="evidence" value="ECO:0007669"/>
    <property type="project" value="UniProtKB-KW"/>
</dbReference>
<dbReference type="OMA" id="QSMDTQR"/>
<evidence type="ECO:0000259" key="3">
    <source>
        <dbReference type="Pfam" id="PF05970"/>
    </source>
</evidence>
<reference evidence="6 7" key="2">
    <citation type="submission" date="2018-11" db="EMBL/GenBank/DDBJ databases">
        <authorList>
            <consortium name="Pathogen Informatics"/>
        </authorList>
    </citation>
    <scope>NUCLEOTIDE SEQUENCE [LARGE SCALE GENOMIC DNA]</scope>
    <source>
        <strain evidence="6 7">MHpl1</strain>
    </source>
</reference>
<dbReference type="GO" id="GO:0006310">
    <property type="term" value="P:DNA recombination"/>
    <property type="evidence" value="ECO:0007669"/>
    <property type="project" value="UniProtKB-KW"/>
</dbReference>
<protein>
    <recommendedName>
        <fullName evidence="1">ATP-dependent DNA helicase</fullName>
        <ecNumber evidence="1">5.6.2.3</ecNumber>
    </recommendedName>
</protein>
<keyword evidence="1" id="KW-0234">DNA repair</keyword>
<dbReference type="PANTHER" id="PTHR10492:SF57">
    <property type="entry name" value="ATP-DEPENDENT DNA HELICASE"/>
    <property type="match status" value="1"/>
</dbReference>
<comment type="cofactor">
    <cofactor evidence="1">
        <name>Mg(2+)</name>
        <dbReference type="ChEBI" id="CHEBI:18420"/>
    </cofactor>
</comment>
<dbReference type="PANTHER" id="PTHR10492">
    <property type="match status" value="1"/>
</dbReference>
<dbReference type="InterPro" id="IPR010285">
    <property type="entry name" value="DNA_helicase_pif1-like_DEAD"/>
</dbReference>
<dbReference type="EMBL" id="UZAF01019806">
    <property type="protein sequence ID" value="VDO63765.1"/>
    <property type="molecule type" value="Genomic_DNA"/>
</dbReference>
<dbReference type="Pfam" id="PF05970">
    <property type="entry name" value="PIF1"/>
    <property type="match status" value="1"/>
</dbReference>
<keyword evidence="7" id="KW-1185">Reference proteome</keyword>
<feature type="region of interest" description="Disordered" evidence="2">
    <location>
        <begin position="1"/>
        <end position="54"/>
    </location>
</feature>
<dbReference type="CDD" id="cd18809">
    <property type="entry name" value="SF1_C_RecD"/>
    <property type="match status" value="1"/>
</dbReference>
<evidence type="ECO:0000259" key="5">
    <source>
        <dbReference type="Pfam" id="PF21530"/>
    </source>
</evidence>
<feature type="region of interest" description="Disordered" evidence="2">
    <location>
        <begin position="66"/>
        <end position="100"/>
    </location>
</feature>
<dbReference type="Pfam" id="PF21530">
    <property type="entry name" value="Pif1_2B_dom"/>
    <property type="match status" value="1"/>
</dbReference>
<dbReference type="GO" id="GO:0000723">
    <property type="term" value="P:telomere maintenance"/>
    <property type="evidence" value="ECO:0007669"/>
    <property type="project" value="InterPro"/>
</dbReference>
<dbReference type="GO" id="GO:0016787">
    <property type="term" value="F:hydrolase activity"/>
    <property type="evidence" value="ECO:0007669"/>
    <property type="project" value="UniProtKB-KW"/>
</dbReference>
<keyword evidence="1" id="KW-0347">Helicase</keyword>
<feature type="domain" description="Helitron helicase-like" evidence="4">
    <location>
        <begin position="576"/>
        <end position="755"/>
    </location>
</feature>
<gene>
    <name evidence="6" type="ORF">HPLM_LOCUS17174</name>
</gene>
<keyword evidence="1" id="KW-0227">DNA damage</keyword>
<evidence type="ECO:0000313" key="7">
    <source>
        <dbReference type="Proteomes" id="UP000268014"/>
    </source>
</evidence>
<proteinExistence type="inferred from homology"/>
<keyword evidence="1" id="KW-0378">Hydrolase</keyword>
<keyword evidence="1" id="KW-0547">Nucleotide-binding</keyword>
<dbReference type="EC" id="5.6.2.3" evidence="1"/>
<feature type="region of interest" description="Disordered" evidence="2">
    <location>
        <begin position="131"/>
        <end position="273"/>
    </location>
</feature>
<accession>A0A158QRD1</accession>
<feature type="domain" description="DNA helicase Pif1-like 2B" evidence="5">
    <location>
        <begin position="1502"/>
        <end position="1547"/>
    </location>
</feature>
<comment type="similarity">
    <text evidence="1">Belongs to the helicase family.</text>
</comment>
<feature type="compositionally biased region" description="Basic and acidic residues" evidence="2">
    <location>
        <begin position="204"/>
        <end position="213"/>
    </location>
</feature>
<name>A0A158QRD1_HAEPC</name>
<feature type="compositionally biased region" description="Basic and acidic residues" evidence="2">
    <location>
        <begin position="89"/>
        <end position="100"/>
    </location>
</feature>
<feature type="domain" description="DNA helicase Pif1-like DEAD-box helicase" evidence="3">
    <location>
        <begin position="1208"/>
        <end position="1414"/>
    </location>
</feature>
<sequence length="1655" mass="190720">MSGIESYHPVSEQLRTRIRTEQEEENQQRTRRSERIRMQREQGREGQQRARLEGIVERSRVTRIRREQETEEQRRVRQSMDTQRVRTRRQQEEEEHRRTRLERVAERARIRREQESEEQRRVRLGRVAERARMRREQEGEEQRRARQIRDAQRARSRREQEEEEQRRARLERVATRARIRREQEEEEQRRARLAGAAARTRALRVQEGEEQQRTRQSQDAARARSRRQQEGESQREERNILTAARERSRRASFTESQIEERRRLESQRHHVRSRTLAARTRRLALSNIEPEEHYDGLMNVECESCGAQHFRSESRGRRATFNDCCNHGNITLEHFTNYPRQLRRLLTSQEADSKEFREHIRNYNSAFAFASIGAQLDTPRSGPYCFRIHGQIYHRIGPARPEEGQPPRYGQVYILDTSMAADERAGNPANVQCKPALIRSLSALFHEINAFAQAYKMLNDVALEEEARALREGRSAMPVRMVFQSSNLDPRRYNEPTANEVAVVYVGEEGDVPAEHNLAVHLQSGGLRNIRVYDAECDPLSYPIFFPRGELGWHPNMMKNPSERRRTRITQKEYYSNMIAVRAEFNPLHFAGKLFQQFLVDSYVKIEQNRLNYDRTHQKELRVDTYRGLADYVAGDMDIGGPPGYRRVILPSSFPGSPRAMVQNYQDAMAIVSKYGKPDLFITFTCNPAWREIAEQLSTGQTASDRPDIVARVFHIKLQELFLDLFKRKIFGTVVAHISVMEWQKRGLPHCHILLTLAGEDKLRNATEVDAVVQAVIPDPVAESRLHAIVTACMMHRPCGLDNPNSPCMVNGQCSKKFPKSFREATNIEVDGYPEYRRPNDGRTIQYGSATLDNRSVVPYNKYLALRYNAHLNVEICAMIHAVKYMYKYVYKGPDRAALHMMRTNGEEGARAINEIDAFVNARYVCAPESVHRLLGFELHSKSHTIYRLQVHLPEQESIVFQGGQEEEALRRATERDTTLTAYFKLNAEHELMYGTGNAPQGQIDARTLLYIQLPEHFTFDQQSKKWSPRKKQCRQIGRMYTANPLDAERYSLRILLLNRKGAKSFDELKTVDGVTHNSFKEAAKALGLMHDDSHYESCLREAAEFRMPPELRSLFGSLICFSDVTEPERLWEQFKSAMAEDYVHRGLSDEEAVIRAYYDIMDRMQISGVNFSNFVTPPADRRPGYIDESHESETEHAARGRELIDNLNDRQKTAADDILQTIEAGRALKHFFIDGPGGSGKTFLYTALYHTLMGKGKRVICVAWTGIAANLLPHGRTASSTFKLNIHDGCKTSTMTRESVEARALHEISVIFWDEISMVPKWTLEAVDVLLRDIMQNELPFGGKTMVVGGDFRQVLPVIERGRQEDLENACIKNSHLWQRFITYHLSVNMRAATDSGEWARMLLQIGEGIYPEDENGFIELPSTLYSSGDIICEVFGEAISEEDVAELSEKAILAPKNVHVEQMNEMALERMPEGLQLKIYKSIDEAENADPEDALNFQVEHLNNLRPSGMPPHELKLKQGCIVMLLRNLDVSRGLCNGTRFIVEQCGQYVLGCRFATGIRKNEFVLIPRIDLYTDKGLPFRLKRRQFPIRLAFATTINKAQGQTLSKVGVYLPDDVFSHGQLYVALSRARNAESVKVLSTKKKIKNIVYKNIL</sequence>
<feature type="compositionally biased region" description="Basic and acidic residues" evidence="2">
    <location>
        <begin position="227"/>
        <end position="239"/>
    </location>
</feature>
<evidence type="ECO:0000256" key="1">
    <source>
        <dbReference type="RuleBase" id="RU363044"/>
    </source>
</evidence>
<dbReference type="OrthoDB" id="5864836at2759"/>
<comment type="catalytic activity">
    <reaction evidence="1">
        <text>ATP + H2O = ADP + phosphate + H(+)</text>
        <dbReference type="Rhea" id="RHEA:13065"/>
        <dbReference type="ChEBI" id="CHEBI:15377"/>
        <dbReference type="ChEBI" id="CHEBI:15378"/>
        <dbReference type="ChEBI" id="CHEBI:30616"/>
        <dbReference type="ChEBI" id="CHEBI:43474"/>
        <dbReference type="ChEBI" id="CHEBI:456216"/>
        <dbReference type="EC" id="5.6.2.3"/>
    </reaction>
</comment>
<dbReference type="WBParaSite" id="HPLM_0001718201-mRNA-1">
    <property type="protein sequence ID" value="HPLM_0001718201-mRNA-1"/>
    <property type="gene ID" value="HPLM_0001718201"/>
</dbReference>
<reference evidence="8" key="1">
    <citation type="submission" date="2016-04" db="UniProtKB">
        <authorList>
            <consortium name="WormBaseParasite"/>
        </authorList>
    </citation>
    <scope>IDENTIFICATION</scope>
</reference>
<dbReference type="InterPro" id="IPR049163">
    <property type="entry name" value="Pif1-like_2B_dom"/>
</dbReference>
<dbReference type="SUPFAM" id="SSF52540">
    <property type="entry name" value="P-loop containing nucleoside triphosphate hydrolases"/>
    <property type="match status" value="2"/>
</dbReference>
<feature type="compositionally biased region" description="Basic and acidic residues" evidence="2">
    <location>
        <begin position="14"/>
        <end position="54"/>
    </location>
</feature>
<evidence type="ECO:0000259" key="4">
    <source>
        <dbReference type="Pfam" id="PF14214"/>
    </source>
</evidence>